<keyword evidence="3" id="KW-1185">Reference proteome</keyword>
<dbReference type="HOGENOM" id="CLU_2085160_0_0_1"/>
<evidence type="ECO:0000313" key="2">
    <source>
        <dbReference type="EMBL" id="EHK15748.1"/>
    </source>
</evidence>
<gene>
    <name evidence="2" type="ORF">TRIVIDRAFT_207465</name>
</gene>
<dbReference type="VEuPathDB" id="FungiDB:TRIVIDRAFT_207465"/>
<evidence type="ECO:0000256" key="1">
    <source>
        <dbReference type="SAM" id="MobiDB-lite"/>
    </source>
</evidence>
<reference evidence="2 3" key="1">
    <citation type="journal article" date="2011" name="Genome Biol.">
        <title>Comparative genome sequence analysis underscores mycoparasitism as the ancestral life style of Trichoderma.</title>
        <authorList>
            <person name="Kubicek C.P."/>
            <person name="Herrera-Estrella A."/>
            <person name="Seidl-Seiboth V."/>
            <person name="Martinez D.A."/>
            <person name="Druzhinina I.S."/>
            <person name="Thon M."/>
            <person name="Zeilinger S."/>
            <person name="Casas-Flores S."/>
            <person name="Horwitz B.A."/>
            <person name="Mukherjee P.K."/>
            <person name="Mukherjee M."/>
            <person name="Kredics L."/>
            <person name="Alcaraz L.D."/>
            <person name="Aerts A."/>
            <person name="Antal Z."/>
            <person name="Atanasova L."/>
            <person name="Cervantes-Badillo M.G."/>
            <person name="Challacombe J."/>
            <person name="Chertkov O."/>
            <person name="McCluskey K."/>
            <person name="Coulpier F."/>
            <person name="Deshpande N."/>
            <person name="von Doehren H."/>
            <person name="Ebbole D.J."/>
            <person name="Esquivel-Naranjo E.U."/>
            <person name="Fekete E."/>
            <person name="Flipphi M."/>
            <person name="Glaser F."/>
            <person name="Gomez-Rodriguez E.Y."/>
            <person name="Gruber S."/>
            <person name="Han C."/>
            <person name="Henrissat B."/>
            <person name="Hermosa R."/>
            <person name="Hernandez-Onate M."/>
            <person name="Karaffa L."/>
            <person name="Kosti I."/>
            <person name="Le Crom S."/>
            <person name="Lindquist E."/>
            <person name="Lucas S."/>
            <person name="Luebeck M."/>
            <person name="Luebeck P.S."/>
            <person name="Margeot A."/>
            <person name="Metz B."/>
            <person name="Misra M."/>
            <person name="Nevalainen H."/>
            <person name="Omann M."/>
            <person name="Packer N."/>
            <person name="Perrone G."/>
            <person name="Uresti-Rivera E.E."/>
            <person name="Salamov A."/>
            <person name="Schmoll M."/>
            <person name="Seiboth B."/>
            <person name="Shapiro H."/>
            <person name="Sukno S."/>
            <person name="Tamayo-Ramos J.A."/>
            <person name="Tisch D."/>
            <person name="Wiest A."/>
            <person name="Wilkinson H.H."/>
            <person name="Zhang M."/>
            <person name="Coutinho P.M."/>
            <person name="Kenerley C.M."/>
            <person name="Monte E."/>
            <person name="Baker S.E."/>
            <person name="Grigoriev I.V."/>
        </authorList>
    </citation>
    <scope>NUCLEOTIDE SEQUENCE [LARGE SCALE GENOMIC DNA]</scope>
    <source>
        <strain evidence="3">Gv29-8 / FGSC 10586</strain>
    </source>
</reference>
<sequence>MTSSFVDGGIHYSALHPLHDPQQALWPGEIQRMPAWSYSGGAGRYNVPRPAALGRTVCRSAGTCGSGICVTVQVRGILLSEYAHPRPVTSHHDVSPRPAATRTSTSTAQSCNEAAAQ</sequence>
<dbReference type="AlphaFoldDB" id="G9NDI1"/>
<evidence type="ECO:0000313" key="3">
    <source>
        <dbReference type="Proteomes" id="UP000007115"/>
    </source>
</evidence>
<dbReference type="GeneID" id="25790417"/>
<protein>
    <submittedName>
        <fullName evidence="2">Uncharacterized protein</fullName>
    </submittedName>
</protein>
<name>G9NDI1_HYPVG</name>
<dbReference type="EMBL" id="ABDF02000092">
    <property type="protein sequence ID" value="EHK15748.1"/>
    <property type="molecule type" value="Genomic_DNA"/>
</dbReference>
<feature type="region of interest" description="Disordered" evidence="1">
    <location>
        <begin position="85"/>
        <end position="117"/>
    </location>
</feature>
<organism evidence="2 3">
    <name type="scientific">Hypocrea virens (strain Gv29-8 / FGSC 10586)</name>
    <name type="common">Gliocladium virens</name>
    <name type="synonym">Trichoderma virens</name>
    <dbReference type="NCBI Taxonomy" id="413071"/>
    <lineage>
        <taxon>Eukaryota</taxon>
        <taxon>Fungi</taxon>
        <taxon>Dikarya</taxon>
        <taxon>Ascomycota</taxon>
        <taxon>Pezizomycotina</taxon>
        <taxon>Sordariomycetes</taxon>
        <taxon>Hypocreomycetidae</taxon>
        <taxon>Hypocreales</taxon>
        <taxon>Hypocreaceae</taxon>
        <taxon>Trichoderma</taxon>
    </lineage>
</organism>
<dbReference type="RefSeq" id="XP_013949941.1">
    <property type="nucleotide sequence ID" value="XM_014094466.1"/>
</dbReference>
<dbReference type="InParanoid" id="G9NDI1"/>
<dbReference type="Proteomes" id="UP000007115">
    <property type="component" value="Unassembled WGS sequence"/>
</dbReference>
<proteinExistence type="predicted"/>
<accession>G9NDI1</accession>
<comment type="caution">
    <text evidence="2">The sequence shown here is derived from an EMBL/GenBank/DDBJ whole genome shotgun (WGS) entry which is preliminary data.</text>
</comment>
<feature type="compositionally biased region" description="Low complexity" evidence="1">
    <location>
        <begin position="96"/>
        <end position="108"/>
    </location>
</feature>